<evidence type="ECO:0000313" key="11">
    <source>
        <dbReference type="EMBL" id="SJZ51604.1"/>
    </source>
</evidence>
<dbReference type="PANTHER" id="PTHR43823:SF3">
    <property type="entry name" value="MULTIDRUG EXPORT PROTEIN MEPA"/>
    <property type="match status" value="1"/>
</dbReference>
<keyword evidence="8 10" id="KW-0472">Membrane</keyword>
<keyword evidence="7 10" id="KW-1133">Transmembrane helix</keyword>
<dbReference type="OrthoDB" id="305360at2"/>
<feature type="transmembrane region" description="Helical" evidence="10">
    <location>
        <begin position="265"/>
        <end position="285"/>
    </location>
</feature>
<accession>A0A1T4LAE5</accession>
<feature type="transmembrane region" description="Helical" evidence="10">
    <location>
        <begin position="166"/>
        <end position="186"/>
    </location>
</feature>
<dbReference type="InterPro" id="IPR051327">
    <property type="entry name" value="MATE_MepA_subfamily"/>
</dbReference>
<feature type="transmembrane region" description="Helical" evidence="10">
    <location>
        <begin position="15"/>
        <end position="35"/>
    </location>
</feature>
<feature type="transmembrane region" description="Helical" evidence="10">
    <location>
        <begin position="234"/>
        <end position="259"/>
    </location>
</feature>
<feature type="transmembrane region" description="Helical" evidence="10">
    <location>
        <begin position="55"/>
        <end position="80"/>
    </location>
</feature>
<keyword evidence="4" id="KW-0813">Transport</keyword>
<reference evidence="11 12" key="1">
    <citation type="submission" date="2017-02" db="EMBL/GenBank/DDBJ databases">
        <authorList>
            <person name="Peterson S.W."/>
        </authorList>
    </citation>
    <scope>NUCLEOTIDE SEQUENCE [LARGE SCALE GENOMIC DNA]</scope>
    <source>
        <strain evidence="11 12">ATCC 700028</strain>
    </source>
</reference>
<evidence type="ECO:0000256" key="8">
    <source>
        <dbReference type="ARBA" id="ARBA00023136"/>
    </source>
</evidence>
<evidence type="ECO:0000256" key="9">
    <source>
        <dbReference type="ARBA" id="ARBA00023251"/>
    </source>
</evidence>
<evidence type="ECO:0000256" key="1">
    <source>
        <dbReference type="ARBA" id="ARBA00004651"/>
    </source>
</evidence>
<evidence type="ECO:0000256" key="4">
    <source>
        <dbReference type="ARBA" id="ARBA00022448"/>
    </source>
</evidence>
<dbReference type="RefSeq" id="WP_078693307.1">
    <property type="nucleotide sequence ID" value="NZ_FUWX01000006.1"/>
</dbReference>
<gene>
    <name evidence="11" type="ORF">SAMN02745174_00768</name>
</gene>
<protein>
    <recommendedName>
        <fullName evidence="3">Multidrug export protein MepA</fullName>
    </recommendedName>
</protein>
<name>A0A1T4LAE5_9FUSO</name>
<feature type="transmembrane region" description="Helical" evidence="10">
    <location>
        <begin position="383"/>
        <end position="401"/>
    </location>
</feature>
<feature type="transmembrane region" description="Helical" evidence="10">
    <location>
        <begin position="192"/>
        <end position="213"/>
    </location>
</feature>
<dbReference type="CDD" id="cd13143">
    <property type="entry name" value="MATE_MepA_like"/>
    <property type="match status" value="1"/>
</dbReference>
<dbReference type="AlphaFoldDB" id="A0A1T4LAE5"/>
<comment type="similarity">
    <text evidence="2">Belongs to the multi antimicrobial extrusion (MATE) (TC 2.A.66.1) family. MepA subfamily.</text>
</comment>
<sequence length="445" mass="49007">MPKAIYLDKDPINKLFYKFAIPSCLATLVNAMYVVVDGVFITRGVGSEGIAAVNIGYPLINLAAAISLMFGMGGATLISIRNDDIKYKNKCFSYIILLNLICYLIVASAVFLYTKPIMEFMGATPKLLPMVKGYMYPCTMATFFLMISISLNAVVRNDNAPRHAMISVLLGAAINVVLDYVFIFQMNLGIKGGAYATAIGQIISAIYLCKHFIGSTFKFSFSLKDFDFFIVKKIFSIGFSSFVLEFGVVVITVLLNIVLMDHIGILGASAYGIISYSFVVLRMLFTGLAQGIQPIVSFNYGINNMTRVRATFWYAQKVSFILGIIALILTKILAVPIVHLFTKEQGPLISLTAHGLFLYTSAVVFMGANFINISYLQSMEKAAISNTISLLRGVVFVFIALKVLPPLLGVDGIWLGLPAADVMAFVVSVIWFHYIHINPKIVYER</sequence>
<dbReference type="GO" id="GO:0042910">
    <property type="term" value="F:xenobiotic transmembrane transporter activity"/>
    <property type="evidence" value="ECO:0007669"/>
    <property type="project" value="InterPro"/>
</dbReference>
<dbReference type="GO" id="GO:0005886">
    <property type="term" value="C:plasma membrane"/>
    <property type="evidence" value="ECO:0007669"/>
    <property type="project" value="UniProtKB-SubCell"/>
</dbReference>
<comment type="subcellular location">
    <subcellularLocation>
        <location evidence="1">Cell membrane</location>
        <topology evidence="1">Multi-pass membrane protein</topology>
    </subcellularLocation>
</comment>
<evidence type="ECO:0000256" key="5">
    <source>
        <dbReference type="ARBA" id="ARBA00022475"/>
    </source>
</evidence>
<dbReference type="PIRSF" id="PIRSF006603">
    <property type="entry name" value="DinF"/>
    <property type="match status" value="1"/>
</dbReference>
<dbReference type="Proteomes" id="UP000191153">
    <property type="component" value="Unassembled WGS sequence"/>
</dbReference>
<dbReference type="InterPro" id="IPR045070">
    <property type="entry name" value="MATE_MepA-like"/>
</dbReference>
<dbReference type="InterPro" id="IPR048279">
    <property type="entry name" value="MdtK-like"/>
</dbReference>
<feature type="transmembrane region" description="Helical" evidence="10">
    <location>
        <begin position="92"/>
        <end position="114"/>
    </location>
</feature>
<feature type="transmembrane region" description="Helical" evidence="10">
    <location>
        <begin position="348"/>
        <end position="371"/>
    </location>
</feature>
<dbReference type="GO" id="GO:0046677">
    <property type="term" value="P:response to antibiotic"/>
    <property type="evidence" value="ECO:0007669"/>
    <property type="project" value="UniProtKB-KW"/>
</dbReference>
<organism evidence="11 12">
    <name type="scientific">Cetobacterium ceti</name>
    <dbReference type="NCBI Taxonomy" id="180163"/>
    <lineage>
        <taxon>Bacteria</taxon>
        <taxon>Fusobacteriati</taxon>
        <taxon>Fusobacteriota</taxon>
        <taxon>Fusobacteriia</taxon>
        <taxon>Fusobacteriales</taxon>
        <taxon>Fusobacteriaceae</taxon>
        <taxon>Cetobacterium</taxon>
    </lineage>
</organism>
<dbReference type="STRING" id="180163.SAMN02745174_00768"/>
<feature type="transmembrane region" description="Helical" evidence="10">
    <location>
        <begin position="318"/>
        <end position="342"/>
    </location>
</feature>
<dbReference type="Pfam" id="PF01554">
    <property type="entry name" value="MatE"/>
    <property type="match status" value="2"/>
</dbReference>
<dbReference type="InterPro" id="IPR002528">
    <property type="entry name" value="MATE_fam"/>
</dbReference>
<evidence type="ECO:0000256" key="2">
    <source>
        <dbReference type="ARBA" id="ARBA00008417"/>
    </source>
</evidence>
<evidence type="ECO:0000313" key="12">
    <source>
        <dbReference type="Proteomes" id="UP000191153"/>
    </source>
</evidence>
<keyword evidence="12" id="KW-1185">Reference proteome</keyword>
<dbReference type="GO" id="GO:0015297">
    <property type="term" value="F:antiporter activity"/>
    <property type="evidence" value="ECO:0007669"/>
    <property type="project" value="InterPro"/>
</dbReference>
<dbReference type="PANTHER" id="PTHR43823">
    <property type="entry name" value="SPORULATION PROTEIN YKVU"/>
    <property type="match status" value="1"/>
</dbReference>
<evidence type="ECO:0000256" key="10">
    <source>
        <dbReference type="SAM" id="Phobius"/>
    </source>
</evidence>
<keyword evidence="6 10" id="KW-0812">Transmembrane</keyword>
<evidence type="ECO:0000256" key="6">
    <source>
        <dbReference type="ARBA" id="ARBA00022692"/>
    </source>
</evidence>
<evidence type="ECO:0000256" key="7">
    <source>
        <dbReference type="ARBA" id="ARBA00022989"/>
    </source>
</evidence>
<keyword evidence="5" id="KW-1003">Cell membrane</keyword>
<feature type="transmembrane region" description="Helical" evidence="10">
    <location>
        <begin position="413"/>
        <end position="435"/>
    </location>
</feature>
<evidence type="ECO:0000256" key="3">
    <source>
        <dbReference type="ARBA" id="ARBA00022106"/>
    </source>
</evidence>
<feature type="transmembrane region" description="Helical" evidence="10">
    <location>
        <begin position="134"/>
        <end position="154"/>
    </location>
</feature>
<proteinExistence type="inferred from homology"/>
<keyword evidence="9" id="KW-0046">Antibiotic resistance</keyword>
<dbReference type="EMBL" id="FUWX01000006">
    <property type="protein sequence ID" value="SJZ51604.1"/>
    <property type="molecule type" value="Genomic_DNA"/>
</dbReference>